<feature type="region of interest" description="Disordered" evidence="1">
    <location>
        <begin position="402"/>
        <end position="462"/>
    </location>
</feature>
<sequence length="941" mass="106598">EAPHANKRARTTDKEATSRQWYPWKDRITCTLDVLMHLPRSVFSQKQLDLFLWLLRVNGVSDVPSVKTMKSLNEALQKMCGIDTLCYDGALGHRYYVNSLAQIIAQEMANPEVRPKLHFYPEDSGEHLSEARQAERWLHEAPDDLLTPMARIRDQDYYIYEPAMLSDGICCIPVRWFTRGKGLYAQCWRMYPVVSDDHVDSGWRVVETTDFEVPAEQFLKNLLELQVDAGPLYGLPHPSKLRDVFDPITNTTKLWTFTNSNEGNRWRKLAGGRRVFSFPIWMYCDDTSGNVSKKWNKHNSFLFTAAGLAREDSQREYNVHFLCTSNTAPPLEMLDGIIDQLELAQENGIWAWDCSLNEPVLLLPWVLALLGDNPMQSEFAGHIGLRGKYFCRVCWVKGADAKDRDATPDESNSDAESASDDESRPASPSSAHSATSGDDTTNANPTTQPAKKGRKKKFAESFSQMKDRVSSFVKVGKLRNKEESTQQLRSYFDDAKRLGTKTKIKASRTASGVKDTFQEHFLERLFGSYTKKRKTETKQAALDAEVKKLPEETTSPVWRIKGLDPHHDTPVEILHVILLGFLKYMWRDLVHNQLKKNKDFKDLLETRISSFDVTGLETSALAGHTLVQYAGSLTGRDFRIIAQIAPFIIHDLKISDECRETWLALSRLVPLIWQPEIENINTFIPTLEHEIDHFLLCAARWTSRWFNKPKFHIFLHLPFHIRRFGPAMLFATEAFESFNAVIRAKSVHSNRQAPSRDIALAFAQGNRVRHLLSNGLFYLHQGDSTTQTGMTLYSSLCSLGKSASKVTPRIFSTDPSKWKSFGPGPKSLVSTPSAMVSYLGLDPKKSPGAAGMTFCFDFSISLMLLDTGIVTLSKNATMSILSDQNRISLPSLRHAYPEQLRHTANFRQCSQINNGQWSLMYCGRFLCSSEFSPAAISSLKS</sequence>
<evidence type="ECO:0000313" key="3">
    <source>
        <dbReference type="Proteomes" id="UP000799118"/>
    </source>
</evidence>
<gene>
    <name evidence="2" type="ORF">BT96DRAFT_824723</name>
</gene>
<dbReference type="OrthoDB" id="2246127at2759"/>
<dbReference type="PANTHER" id="PTHR31912">
    <property type="entry name" value="IP13529P"/>
    <property type="match status" value="1"/>
</dbReference>
<keyword evidence="3" id="KW-1185">Reference proteome</keyword>
<organism evidence="2 3">
    <name type="scientific">Gymnopus androsaceus JB14</name>
    <dbReference type="NCBI Taxonomy" id="1447944"/>
    <lineage>
        <taxon>Eukaryota</taxon>
        <taxon>Fungi</taxon>
        <taxon>Dikarya</taxon>
        <taxon>Basidiomycota</taxon>
        <taxon>Agaricomycotina</taxon>
        <taxon>Agaricomycetes</taxon>
        <taxon>Agaricomycetidae</taxon>
        <taxon>Agaricales</taxon>
        <taxon>Marasmiineae</taxon>
        <taxon>Omphalotaceae</taxon>
        <taxon>Gymnopus</taxon>
    </lineage>
</organism>
<proteinExistence type="predicted"/>
<evidence type="ECO:0000256" key="1">
    <source>
        <dbReference type="SAM" id="MobiDB-lite"/>
    </source>
</evidence>
<feature type="compositionally biased region" description="Polar residues" evidence="1">
    <location>
        <begin position="437"/>
        <end position="449"/>
    </location>
</feature>
<accession>A0A6A4HEZ4</accession>
<dbReference type="Proteomes" id="UP000799118">
    <property type="component" value="Unassembled WGS sequence"/>
</dbReference>
<name>A0A6A4HEZ4_9AGAR</name>
<evidence type="ECO:0000313" key="2">
    <source>
        <dbReference type="EMBL" id="KAE9396390.1"/>
    </source>
</evidence>
<reference evidence="2" key="1">
    <citation type="journal article" date="2019" name="Environ. Microbiol.">
        <title>Fungal ecological strategies reflected in gene transcription - a case study of two litter decomposers.</title>
        <authorList>
            <person name="Barbi F."/>
            <person name="Kohler A."/>
            <person name="Barry K."/>
            <person name="Baskaran P."/>
            <person name="Daum C."/>
            <person name="Fauchery L."/>
            <person name="Ihrmark K."/>
            <person name="Kuo A."/>
            <person name="LaButti K."/>
            <person name="Lipzen A."/>
            <person name="Morin E."/>
            <person name="Grigoriev I.V."/>
            <person name="Henrissat B."/>
            <person name="Lindahl B."/>
            <person name="Martin F."/>
        </authorList>
    </citation>
    <scope>NUCLEOTIDE SEQUENCE</scope>
    <source>
        <strain evidence="2">JB14</strain>
    </source>
</reference>
<protein>
    <submittedName>
        <fullName evidence="2">Uncharacterized protein</fullName>
    </submittedName>
</protein>
<dbReference type="AlphaFoldDB" id="A0A6A4HEZ4"/>
<dbReference type="EMBL" id="ML769514">
    <property type="protein sequence ID" value="KAE9396390.1"/>
    <property type="molecule type" value="Genomic_DNA"/>
</dbReference>
<dbReference type="PANTHER" id="PTHR31912:SF34">
    <property type="entry name" value="NOTOCHORD-RELATED PROTEIN"/>
    <property type="match status" value="1"/>
</dbReference>
<feature type="compositionally biased region" description="Low complexity" evidence="1">
    <location>
        <begin position="425"/>
        <end position="436"/>
    </location>
</feature>
<feature type="non-terminal residue" evidence="2">
    <location>
        <position position="1"/>
    </location>
</feature>
<feature type="compositionally biased region" description="Acidic residues" evidence="1">
    <location>
        <begin position="411"/>
        <end position="420"/>
    </location>
</feature>